<accession>A0A0A9EET0</accession>
<dbReference type="AlphaFoldDB" id="A0A0A9EET0"/>
<dbReference type="EMBL" id="GBRH01200382">
    <property type="protein sequence ID" value="JAD97513.1"/>
    <property type="molecule type" value="Transcribed_RNA"/>
</dbReference>
<proteinExistence type="predicted"/>
<protein>
    <submittedName>
        <fullName evidence="1">Uncharacterized protein</fullName>
    </submittedName>
</protein>
<reference evidence="1" key="1">
    <citation type="submission" date="2014-09" db="EMBL/GenBank/DDBJ databases">
        <authorList>
            <person name="Magalhaes I.L.F."/>
            <person name="Oliveira U."/>
            <person name="Santos F.R."/>
            <person name="Vidigal T.H.D.A."/>
            <person name="Brescovit A.D."/>
            <person name="Santos A.J."/>
        </authorList>
    </citation>
    <scope>NUCLEOTIDE SEQUENCE</scope>
    <source>
        <tissue evidence="1">Shoot tissue taken approximately 20 cm above the soil surface</tissue>
    </source>
</reference>
<organism evidence="1">
    <name type="scientific">Arundo donax</name>
    <name type="common">Giant reed</name>
    <name type="synonym">Donax arundinaceus</name>
    <dbReference type="NCBI Taxonomy" id="35708"/>
    <lineage>
        <taxon>Eukaryota</taxon>
        <taxon>Viridiplantae</taxon>
        <taxon>Streptophyta</taxon>
        <taxon>Embryophyta</taxon>
        <taxon>Tracheophyta</taxon>
        <taxon>Spermatophyta</taxon>
        <taxon>Magnoliopsida</taxon>
        <taxon>Liliopsida</taxon>
        <taxon>Poales</taxon>
        <taxon>Poaceae</taxon>
        <taxon>PACMAD clade</taxon>
        <taxon>Arundinoideae</taxon>
        <taxon>Arundineae</taxon>
        <taxon>Arundo</taxon>
    </lineage>
</organism>
<sequence>MACCFLWGRSCRWSGWSSIHRQGGCRRIEDEVLSDFPKISGQEDVITKKSKDQYAATQH</sequence>
<name>A0A0A9EET0_ARUDO</name>
<evidence type="ECO:0000313" key="1">
    <source>
        <dbReference type="EMBL" id="JAD97513.1"/>
    </source>
</evidence>
<reference evidence="1" key="2">
    <citation type="journal article" date="2015" name="Data Brief">
        <title>Shoot transcriptome of the giant reed, Arundo donax.</title>
        <authorList>
            <person name="Barrero R.A."/>
            <person name="Guerrero F.D."/>
            <person name="Moolhuijzen P."/>
            <person name="Goolsby J.A."/>
            <person name="Tidwell J."/>
            <person name="Bellgard S.E."/>
            <person name="Bellgard M.I."/>
        </authorList>
    </citation>
    <scope>NUCLEOTIDE SEQUENCE</scope>
    <source>
        <tissue evidence="1">Shoot tissue taken approximately 20 cm above the soil surface</tissue>
    </source>
</reference>